<dbReference type="PANTHER" id="PTHR30346:SF28">
    <property type="entry name" value="HTH-TYPE TRANSCRIPTIONAL REGULATOR CYNR"/>
    <property type="match status" value="1"/>
</dbReference>
<dbReference type="InterPro" id="IPR005119">
    <property type="entry name" value="LysR_subst-bd"/>
</dbReference>
<proteinExistence type="inferred from homology"/>
<dbReference type="PRINTS" id="PR00039">
    <property type="entry name" value="HTHLYSR"/>
</dbReference>
<accession>A0ABS7D855</accession>
<dbReference type="RefSeq" id="WP_219873339.1">
    <property type="nucleotide sequence ID" value="NZ_JAHZIJ010000010.1"/>
</dbReference>
<dbReference type="Gene3D" id="1.10.10.10">
    <property type="entry name" value="Winged helix-like DNA-binding domain superfamily/Winged helix DNA-binding domain"/>
    <property type="match status" value="1"/>
</dbReference>
<reference evidence="6 7" key="1">
    <citation type="submission" date="2021-07" db="EMBL/GenBank/DDBJ databases">
        <title>Paenibacillus radiodurans sp. nov., isolated from the southeastern edge of Tengger Desert.</title>
        <authorList>
            <person name="Zhang G."/>
        </authorList>
    </citation>
    <scope>NUCLEOTIDE SEQUENCE [LARGE SCALE GENOMIC DNA]</scope>
    <source>
        <strain evidence="6 7">DT7-4</strain>
    </source>
</reference>
<evidence type="ECO:0000256" key="3">
    <source>
        <dbReference type="ARBA" id="ARBA00023125"/>
    </source>
</evidence>
<evidence type="ECO:0000313" key="7">
    <source>
        <dbReference type="Proteomes" id="UP000812277"/>
    </source>
</evidence>
<dbReference type="Proteomes" id="UP000812277">
    <property type="component" value="Unassembled WGS sequence"/>
</dbReference>
<organism evidence="6 7">
    <name type="scientific">Paenibacillus oenotherae</name>
    <dbReference type="NCBI Taxonomy" id="1435645"/>
    <lineage>
        <taxon>Bacteria</taxon>
        <taxon>Bacillati</taxon>
        <taxon>Bacillota</taxon>
        <taxon>Bacilli</taxon>
        <taxon>Bacillales</taxon>
        <taxon>Paenibacillaceae</taxon>
        <taxon>Paenibacillus</taxon>
    </lineage>
</organism>
<dbReference type="PROSITE" id="PS50931">
    <property type="entry name" value="HTH_LYSR"/>
    <property type="match status" value="1"/>
</dbReference>
<keyword evidence="4" id="KW-0804">Transcription</keyword>
<dbReference type="InterPro" id="IPR000847">
    <property type="entry name" value="LysR_HTH_N"/>
</dbReference>
<dbReference type="Pfam" id="PF00126">
    <property type="entry name" value="HTH_1"/>
    <property type="match status" value="1"/>
</dbReference>
<evidence type="ECO:0000256" key="2">
    <source>
        <dbReference type="ARBA" id="ARBA00023015"/>
    </source>
</evidence>
<evidence type="ECO:0000256" key="1">
    <source>
        <dbReference type="ARBA" id="ARBA00009437"/>
    </source>
</evidence>
<dbReference type="SUPFAM" id="SSF53850">
    <property type="entry name" value="Periplasmic binding protein-like II"/>
    <property type="match status" value="1"/>
</dbReference>
<feature type="domain" description="HTH lysR-type" evidence="5">
    <location>
        <begin position="1"/>
        <end position="58"/>
    </location>
</feature>
<sequence length="296" mass="33546">MDLKQCRYFIAIAEERQITAAARRLHMAQPPLSQQLMMMERELGTALFERLGRHMELTDAGKKLYEYAVNMTKFMEEAIAEVREIGEGMRGKLTIGVNTLSDARLPGLLRTFRRRYPNITYKIQQNESRQLCALLADRAIELALVRLPVPLHDISMLPLEEEPFYFATVEPMELPEDGIAYRQIQSHPLLLPSTEGLGLYEFIIQQFTSRRLSPTILGECSDISVLMELVASGFGATIIPQSVLSLHSGHRLHSYPLQDTTGRNTSALIWSNNHYLSKPAQRFIDLVREKSGSSAI</sequence>
<keyword evidence="7" id="KW-1185">Reference proteome</keyword>
<evidence type="ECO:0000313" key="6">
    <source>
        <dbReference type="EMBL" id="MBW7476099.1"/>
    </source>
</evidence>
<keyword evidence="3" id="KW-0238">DNA-binding</keyword>
<comment type="caution">
    <text evidence="6">The sequence shown here is derived from an EMBL/GenBank/DDBJ whole genome shotgun (WGS) entry which is preliminary data.</text>
</comment>
<dbReference type="InterPro" id="IPR036390">
    <property type="entry name" value="WH_DNA-bd_sf"/>
</dbReference>
<keyword evidence="2" id="KW-0805">Transcription regulation</keyword>
<dbReference type="CDD" id="cd05466">
    <property type="entry name" value="PBP2_LTTR_substrate"/>
    <property type="match status" value="1"/>
</dbReference>
<dbReference type="Pfam" id="PF03466">
    <property type="entry name" value="LysR_substrate"/>
    <property type="match status" value="1"/>
</dbReference>
<evidence type="ECO:0000259" key="5">
    <source>
        <dbReference type="PROSITE" id="PS50931"/>
    </source>
</evidence>
<dbReference type="SUPFAM" id="SSF46785">
    <property type="entry name" value="Winged helix' DNA-binding domain"/>
    <property type="match status" value="1"/>
</dbReference>
<comment type="similarity">
    <text evidence="1">Belongs to the LysR transcriptional regulatory family.</text>
</comment>
<name>A0ABS7D855_9BACL</name>
<dbReference type="InterPro" id="IPR036388">
    <property type="entry name" value="WH-like_DNA-bd_sf"/>
</dbReference>
<dbReference type="PANTHER" id="PTHR30346">
    <property type="entry name" value="TRANSCRIPTIONAL DUAL REGULATOR HCAR-RELATED"/>
    <property type="match status" value="1"/>
</dbReference>
<evidence type="ECO:0000256" key="4">
    <source>
        <dbReference type="ARBA" id="ARBA00023163"/>
    </source>
</evidence>
<protein>
    <submittedName>
        <fullName evidence="6">LysR family transcriptional regulator</fullName>
    </submittedName>
</protein>
<gene>
    <name evidence="6" type="ORF">K0T92_15240</name>
</gene>
<dbReference type="EMBL" id="JAHZIJ010000010">
    <property type="protein sequence ID" value="MBW7476099.1"/>
    <property type="molecule type" value="Genomic_DNA"/>
</dbReference>
<dbReference type="Gene3D" id="3.40.190.290">
    <property type="match status" value="1"/>
</dbReference>